<dbReference type="EMBL" id="CAUYUJ010021448">
    <property type="protein sequence ID" value="CAK0904695.1"/>
    <property type="molecule type" value="Genomic_DNA"/>
</dbReference>
<proteinExistence type="predicted"/>
<sequence>MGRPSEDGWDVLKIGYWGSEWPCDEVAKGVYLARLAGGKSKVMGCSHNYAGTQAYVVTARSAGRVLSVLDEEEIRDIDQLLCTGLQCAWRMPGRKTPMVYALSDLKPYFKDLFSESSDLAARADAADTRGGAVSGCEVSVGVLLRVVPAP</sequence>
<organism evidence="1 2">
    <name type="scientific">Prorocentrum cordatum</name>
    <dbReference type="NCBI Taxonomy" id="2364126"/>
    <lineage>
        <taxon>Eukaryota</taxon>
        <taxon>Sar</taxon>
        <taxon>Alveolata</taxon>
        <taxon>Dinophyceae</taxon>
        <taxon>Prorocentrales</taxon>
        <taxon>Prorocentraceae</taxon>
        <taxon>Prorocentrum</taxon>
    </lineage>
</organism>
<protein>
    <submittedName>
        <fullName evidence="1">Uncharacterized protein</fullName>
    </submittedName>
</protein>
<reference evidence="1" key="1">
    <citation type="submission" date="2023-10" db="EMBL/GenBank/DDBJ databases">
        <authorList>
            <person name="Chen Y."/>
            <person name="Shah S."/>
            <person name="Dougan E. K."/>
            <person name="Thang M."/>
            <person name="Chan C."/>
        </authorList>
    </citation>
    <scope>NUCLEOTIDE SEQUENCE [LARGE SCALE GENOMIC DNA]</scope>
</reference>
<accession>A0ABN9XXP6</accession>
<dbReference type="Proteomes" id="UP001189429">
    <property type="component" value="Unassembled WGS sequence"/>
</dbReference>
<evidence type="ECO:0000313" key="2">
    <source>
        <dbReference type="Proteomes" id="UP001189429"/>
    </source>
</evidence>
<gene>
    <name evidence="1" type="ORF">PCOR1329_LOCUS80644</name>
</gene>
<evidence type="ECO:0000313" key="1">
    <source>
        <dbReference type="EMBL" id="CAK0904695.1"/>
    </source>
</evidence>
<comment type="caution">
    <text evidence="1">The sequence shown here is derived from an EMBL/GenBank/DDBJ whole genome shotgun (WGS) entry which is preliminary data.</text>
</comment>
<keyword evidence="2" id="KW-1185">Reference proteome</keyword>
<name>A0ABN9XXP6_9DINO</name>